<evidence type="ECO:0000256" key="2">
    <source>
        <dbReference type="ARBA" id="ARBA00022490"/>
    </source>
</evidence>
<dbReference type="Proteomes" id="UP001162162">
    <property type="component" value="Unassembled WGS sequence"/>
</dbReference>
<dbReference type="InterPro" id="IPR027640">
    <property type="entry name" value="Kinesin-like_fam"/>
</dbReference>
<keyword evidence="5" id="KW-0067">ATP-binding</keyword>
<comment type="caution">
    <text evidence="8">Lacks conserved residue(s) required for the propagation of feature annotation.</text>
</comment>
<feature type="region of interest" description="Disordered" evidence="9">
    <location>
        <begin position="105"/>
        <end position="130"/>
    </location>
</feature>
<comment type="caution">
    <text evidence="11">The sequence shown here is derived from an EMBL/GenBank/DDBJ whole genome shotgun (WGS) entry which is preliminary data.</text>
</comment>
<feature type="region of interest" description="Disordered" evidence="9">
    <location>
        <begin position="49"/>
        <end position="91"/>
    </location>
</feature>
<feature type="compositionally biased region" description="Low complexity" evidence="9">
    <location>
        <begin position="49"/>
        <end position="66"/>
    </location>
</feature>
<dbReference type="PROSITE" id="PS50067">
    <property type="entry name" value="KINESIN_MOTOR_2"/>
    <property type="match status" value="1"/>
</dbReference>
<dbReference type="AlphaFoldDB" id="A0AAV8XXX6"/>
<evidence type="ECO:0000256" key="7">
    <source>
        <dbReference type="ARBA" id="ARBA00023212"/>
    </source>
</evidence>
<dbReference type="InterPro" id="IPR027417">
    <property type="entry name" value="P-loop_NTPase"/>
</dbReference>
<dbReference type="EMBL" id="JAPWTK010000271">
    <property type="protein sequence ID" value="KAJ8943971.1"/>
    <property type="molecule type" value="Genomic_DNA"/>
</dbReference>
<dbReference type="GO" id="GO:0008017">
    <property type="term" value="F:microtubule binding"/>
    <property type="evidence" value="ECO:0007669"/>
    <property type="project" value="InterPro"/>
</dbReference>
<dbReference type="GO" id="GO:0003777">
    <property type="term" value="F:microtubule motor activity"/>
    <property type="evidence" value="ECO:0007669"/>
    <property type="project" value="InterPro"/>
</dbReference>
<reference evidence="11" key="1">
    <citation type="journal article" date="2023" name="Insect Mol. Biol.">
        <title>Genome sequencing provides insights into the evolution of gene families encoding plant cell wall-degrading enzymes in longhorned beetles.</title>
        <authorList>
            <person name="Shin N.R."/>
            <person name="Okamura Y."/>
            <person name="Kirsch R."/>
            <person name="Pauchet Y."/>
        </authorList>
    </citation>
    <scope>NUCLEOTIDE SEQUENCE</scope>
    <source>
        <strain evidence="11">AMC_N1</strain>
    </source>
</reference>
<comment type="similarity">
    <text evidence="8">Belongs to the TRAFAC class myosin-kinesin ATPase superfamily. Kinesin family.</text>
</comment>
<sequence>MAYNNMLCSQCVVGACRSVKVCLISVTILRKKDEENVIGHRGMYLNLRADSSGSSEEETSAAMAQSGRFSQKVDESDDDFNSNQFSSETTTLSNLRRSNVVKEVEKLKKEQRRATTATSGRESRKRGFLQMAPGNPHWELLNMILEYRRGLDIKPLSENDAVEDHLITVCVRKRPLNKREATRKEVDKNFRYTATTANQNNIQGSATCFAYGQTGSGKDTHNGRDFNGKTQDCQKGIYAMAAADVFRLANSAKYRSLNLVVSSSFFEIYSGKVFDLLNNKTKTQDIRRW</sequence>
<evidence type="ECO:0000313" key="11">
    <source>
        <dbReference type="EMBL" id="KAJ8943971.1"/>
    </source>
</evidence>
<dbReference type="InterPro" id="IPR036961">
    <property type="entry name" value="Kinesin_motor_dom_sf"/>
</dbReference>
<keyword evidence="3" id="KW-0493">Microtubule</keyword>
<evidence type="ECO:0000256" key="6">
    <source>
        <dbReference type="ARBA" id="ARBA00023175"/>
    </source>
</evidence>
<name>A0AAV8XXX6_9CUCU</name>
<evidence type="ECO:0000259" key="10">
    <source>
        <dbReference type="PROSITE" id="PS50067"/>
    </source>
</evidence>
<evidence type="ECO:0000256" key="4">
    <source>
        <dbReference type="ARBA" id="ARBA00022741"/>
    </source>
</evidence>
<dbReference type="GO" id="GO:0005874">
    <property type="term" value="C:microtubule"/>
    <property type="evidence" value="ECO:0007669"/>
    <property type="project" value="UniProtKB-KW"/>
</dbReference>
<dbReference type="Pfam" id="PF00225">
    <property type="entry name" value="Kinesin"/>
    <property type="match status" value="1"/>
</dbReference>
<evidence type="ECO:0000256" key="1">
    <source>
        <dbReference type="ARBA" id="ARBA00004245"/>
    </source>
</evidence>
<evidence type="ECO:0000313" key="12">
    <source>
        <dbReference type="Proteomes" id="UP001162162"/>
    </source>
</evidence>
<dbReference type="Gene3D" id="3.40.850.10">
    <property type="entry name" value="Kinesin motor domain"/>
    <property type="match status" value="1"/>
</dbReference>
<keyword evidence="12" id="KW-1185">Reference proteome</keyword>
<dbReference type="GO" id="GO:0005524">
    <property type="term" value="F:ATP binding"/>
    <property type="evidence" value="ECO:0007669"/>
    <property type="project" value="UniProtKB-KW"/>
</dbReference>
<keyword evidence="4" id="KW-0547">Nucleotide-binding</keyword>
<evidence type="ECO:0000256" key="3">
    <source>
        <dbReference type="ARBA" id="ARBA00022701"/>
    </source>
</evidence>
<keyword evidence="7" id="KW-0206">Cytoskeleton</keyword>
<evidence type="ECO:0000256" key="5">
    <source>
        <dbReference type="ARBA" id="ARBA00022840"/>
    </source>
</evidence>
<evidence type="ECO:0000256" key="9">
    <source>
        <dbReference type="SAM" id="MobiDB-lite"/>
    </source>
</evidence>
<feature type="domain" description="Kinesin motor" evidence="10">
    <location>
        <begin position="206"/>
        <end position="289"/>
    </location>
</feature>
<comment type="subcellular location">
    <subcellularLocation>
        <location evidence="1">Cytoplasm</location>
        <location evidence="1">Cytoskeleton</location>
    </subcellularLocation>
</comment>
<gene>
    <name evidence="11" type="ORF">NQ318_013552</name>
</gene>
<protein>
    <recommendedName>
        <fullName evidence="10">Kinesin motor domain-containing protein</fullName>
    </recommendedName>
</protein>
<keyword evidence="2" id="KW-0963">Cytoplasm</keyword>
<dbReference type="PANTHER" id="PTHR47971">
    <property type="entry name" value="KINESIN-RELATED PROTEIN 6"/>
    <property type="match status" value="1"/>
</dbReference>
<organism evidence="11 12">
    <name type="scientific">Aromia moschata</name>
    <dbReference type="NCBI Taxonomy" id="1265417"/>
    <lineage>
        <taxon>Eukaryota</taxon>
        <taxon>Metazoa</taxon>
        <taxon>Ecdysozoa</taxon>
        <taxon>Arthropoda</taxon>
        <taxon>Hexapoda</taxon>
        <taxon>Insecta</taxon>
        <taxon>Pterygota</taxon>
        <taxon>Neoptera</taxon>
        <taxon>Endopterygota</taxon>
        <taxon>Coleoptera</taxon>
        <taxon>Polyphaga</taxon>
        <taxon>Cucujiformia</taxon>
        <taxon>Chrysomeloidea</taxon>
        <taxon>Cerambycidae</taxon>
        <taxon>Cerambycinae</taxon>
        <taxon>Callichromatini</taxon>
        <taxon>Aromia</taxon>
    </lineage>
</organism>
<dbReference type="PANTHER" id="PTHR47971:SF8">
    <property type="entry name" value="KINESIN-LIKE PROTEIN"/>
    <property type="match status" value="1"/>
</dbReference>
<accession>A0AAV8XXX6</accession>
<dbReference type="GO" id="GO:0007018">
    <property type="term" value="P:microtubule-based movement"/>
    <property type="evidence" value="ECO:0007669"/>
    <property type="project" value="InterPro"/>
</dbReference>
<dbReference type="GO" id="GO:0007019">
    <property type="term" value="P:microtubule depolymerization"/>
    <property type="evidence" value="ECO:0007669"/>
    <property type="project" value="TreeGrafter"/>
</dbReference>
<keyword evidence="6" id="KW-0505">Motor protein</keyword>
<proteinExistence type="inferred from homology"/>
<dbReference type="InterPro" id="IPR001752">
    <property type="entry name" value="Kinesin_motor_dom"/>
</dbReference>
<dbReference type="SUPFAM" id="SSF52540">
    <property type="entry name" value="P-loop containing nucleoside triphosphate hydrolases"/>
    <property type="match status" value="1"/>
</dbReference>
<evidence type="ECO:0000256" key="8">
    <source>
        <dbReference type="PROSITE-ProRule" id="PRU00283"/>
    </source>
</evidence>